<feature type="compositionally biased region" description="Basic residues" evidence="8">
    <location>
        <begin position="465"/>
        <end position="475"/>
    </location>
</feature>
<evidence type="ECO:0000259" key="9">
    <source>
        <dbReference type="PROSITE" id="PS50102"/>
    </source>
</evidence>
<gene>
    <name evidence="10" type="ORF">OLUC0939_LOCUS5331</name>
</gene>
<dbReference type="Gene3D" id="3.30.70.330">
    <property type="match status" value="1"/>
</dbReference>
<dbReference type="InterPro" id="IPR034922">
    <property type="entry name" value="REX1-like_exo"/>
</dbReference>
<dbReference type="InterPro" id="IPR047021">
    <property type="entry name" value="REXO1/3/4-like"/>
</dbReference>
<dbReference type="PANTHER" id="PTHR12801:SF115">
    <property type="entry name" value="FI18136P1-RELATED"/>
    <property type="match status" value="1"/>
</dbReference>
<name>A0A7R9T497_9CHLO</name>
<evidence type="ECO:0000256" key="4">
    <source>
        <dbReference type="ARBA" id="ARBA00022801"/>
    </source>
</evidence>
<dbReference type="Pfam" id="PF00929">
    <property type="entry name" value="RNase_T"/>
    <property type="match status" value="1"/>
</dbReference>
<dbReference type="PANTHER" id="PTHR12801">
    <property type="entry name" value="RNA EXONUCLEASE REXO1 / RECO3 FAMILY MEMBER-RELATED"/>
    <property type="match status" value="1"/>
</dbReference>
<protein>
    <recommendedName>
        <fullName evidence="9">RRM domain-containing protein</fullName>
    </recommendedName>
</protein>
<evidence type="ECO:0000256" key="6">
    <source>
        <dbReference type="ARBA" id="ARBA00023242"/>
    </source>
</evidence>
<feature type="region of interest" description="Disordered" evidence="8">
    <location>
        <begin position="443"/>
        <end position="484"/>
    </location>
</feature>
<dbReference type="InterPro" id="IPR012337">
    <property type="entry name" value="RNaseH-like_sf"/>
</dbReference>
<keyword evidence="4" id="KW-0378">Hydrolase</keyword>
<accession>A0A7R9T497</accession>
<dbReference type="AlphaFoldDB" id="A0A7R9T497"/>
<dbReference type="InterPro" id="IPR012677">
    <property type="entry name" value="Nucleotide-bd_a/b_plait_sf"/>
</dbReference>
<dbReference type="PROSITE" id="PS50102">
    <property type="entry name" value="RRM"/>
    <property type="match status" value="1"/>
</dbReference>
<keyword evidence="6" id="KW-0539">Nucleus</keyword>
<keyword evidence="3" id="KW-0540">Nuclease</keyword>
<evidence type="ECO:0000256" key="3">
    <source>
        <dbReference type="ARBA" id="ARBA00022722"/>
    </source>
</evidence>
<dbReference type="SUPFAM" id="SSF54928">
    <property type="entry name" value="RNA-binding domain, RBD"/>
    <property type="match status" value="1"/>
</dbReference>
<evidence type="ECO:0000256" key="7">
    <source>
        <dbReference type="PROSITE-ProRule" id="PRU00176"/>
    </source>
</evidence>
<dbReference type="InterPro" id="IPR013520">
    <property type="entry name" value="Ribonucl_H"/>
</dbReference>
<comment type="subcellular location">
    <subcellularLocation>
        <location evidence="1">Nucleus</location>
    </subcellularLocation>
</comment>
<evidence type="ECO:0000256" key="1">
    <source>
        <dbReference type="ARBA" id="ARBA00004123"/>
    </source>
</evidence>
<proteinExistence type="inferred from homology"/>
<dbReference type="InterPro" id="IPR036397">
    <property type="entry name" value="RNaseH_sf"/>
</dbReference>
<evidence type="ECO:0000256" key="8">
    <source>
        <dbReference type="SAM" id="MobiDB-lite"/>
    </source>
</evidence>
<dbReference type="EMBL" id="HBDX01006202">
    <property type="protein sequence ID" value="CAD8224605.1"/>
    <property type="molecule type" value="Transcribed_RNA"/>
</dbReference>
<dbReference type="InterPro" id="IPR000504">
    <property type="entry name" value="RRM_dom"/>
</dbReference>
<reference evidence="10" key="1">
    <citation type="submission" date="2021-01" db="EMBL/GenBank/DDBJ databases">
        <authorList>
            <person name="Corre E."/>
            <person name="Pelletier E."/>
            <person name="Niang G."/>
            <person name="Scheremetjew M."/>
            <person name="Finn R."/>
            <person name="Kale V."/>
            <person name="Holt S."/>
            <person name="Cochrane G."/>
            <person name="Meng A."/>
            <person name="Brown T."/>
            <person name="Cohen L."/>
        </authorList>
    </citation>
    <scope>NUCLEOTIDE SEQUENCE</scope>
    <source>
        <strain evidence="10">Clade-A-BCC118000</strain>
    </source>
</reference>
<sequence length="484" mass="53657">MSTSAEEFAALVRVVKDAQRRFTAAPSEHPGCDFKAWLKANVKRPENQRGDPSRHTAETLRKFVETLGTALGTARVTALTKHDQWRKKRAEWDEWGDDEVVDAKGDRAWALVRRTRKHEGFAEAYYRLPSHEPPWRRTKYRPVRWCVEKEMKPRLLGVDCEMCETDDDTRALVGVSVVDEEGNILLKTLVKPPGNIVDMRTEITGLKAENVLAAPTTLSDVQDRLVELCKPGTVLVGHSLMHDLKSLKIDHQPVIDTGMLFRYKNLPRSTPSLAILCETLLKRKMRQTEAGYHDSVEDAKAALDLVLWAVREAKPIFEVDAPPHKVDAEDLCKLFIHRIPRGTSAEALKMVFEETDRAHIESVQGSFLDATTTDSAALGGKKTTSCLVTFTDTKRANDAFERLNGAVTKDAIGRAQKSRALPLDSTDRSVSVVVRRMTSSGSVVSAGAAAGAKRPANSVPATVPKSKKVRQRKPKSIALPGDKS</sequence>
<dbReference type="GO" id="GO:0004527">
    <property type="term" value="F:exonuclease activity"/>
    <property type="evidence" value="ECO:0007669"/>
    <property type="project" value="UniProtKB-KW"/>
</dbReference>
<evidence type="ECO:0000256" key="2">
    <source>
        <dbReference type="ARBA" id="ARBA00006357"/>
    </source>
</evidence>
<dbReference type="GO" id="GO:0005634">
    <property type="term" value="C:nucleus"/>
    <property type="evidence" value="ECO:0007669"/>
    <property type="project" value="UniProtKB-SubCell"/>
</dbReference>
<dbReference type="SUPFAM" id="SSF53098">
    <property type="entry name" value="Ribonuclease H-like"/>
    <property type="match status" value="1"/>
</dbReference>
<dbReference type="Gene3D" id="3.30.420.10">
    <property type="entry name" value="Ribonuclease H-like superfamily/Ribonuclease H"/>
    <property type="match status" value="1"/>
</dbReference>
<feature type="compositionally biased region" description="Low complexity" evidence="8">
    <location>
        <begin position="443"/>
        <end position="452"/>
    </location>
</feature>
<dbReference type="SMART" id="SM00479">
    <property type="entry name" value="EXOIII"/>
    <property type="match status" value="1"/>
</dbReference>
<organism evidence="10">
    <name type="scientific">Ostreococcus sp. 'lucimarinus'</name>
    <dbReference type="NCBI Taxonomy" id="242159"/>
    <lineage>
        <taxon>Eukaryota</taxon>
        <taxon>Viridiplantae</taxon>
        <taxon>Chlorophyta</taxon>
        <taxon>Mamiellophyceae</taxon>
        <taxon>Mamiellales</taxon>
        <taxon>Bathycoccaceae</taxon>
        <taxon>Ostreococcus</taxon>
    </lineage>
</organism>
<dbReference type="CDD" id="cd06145">
    <property type="entry name" value="REX1_like"/>
    <property type="match status" value="1"/>
</dbReference>
<evidence type="ECO:0000256" key="5">
    <source>
        <dbReference type="ARBA" id="ARBA00022839"/>
    </source>
</evidence>
<comment type="similarity">
    <text evidence="2">Belongs to the REXO1/REXO3 family.</text>
</comment>
<evidence type="ECO:0000313" key="10">
    <source>
        <dbReference type="EMBL" id="CAD8224605.1"/>
    </source>
</evidence>
<dbReference type="GO" id="GO:0003723">
    <property type="term" value="F:RNA binding"/>
    <property type="evidence" value="ECO:0007669"/>
    <property type="project" value="UniProtKB-UniRule"/>
</dbReference>
<feature type="domain" description="RRM" evidence="9">
    <location>
        <begin position="332"/>
        <end position="428"/>
    </location>
</feature>
<dbReference type="InterPro" id="IPR035979">
    <property type="entry name" value="RBD_domain_sf"/>
</dbReference>
<keyword evidence="5" id="KW-0269">Exonuclease</keyword>
<keyword evidence="7" id="KW-0694">RNA-binding</keyword>